<dbReference type="GO" id="GO:0003700">
    <property type="term" value="F:DNA-binding transcription factor activity"/>
    <property type="evidence" value="ECO:0007669"/>
    <property type="project" value="InterPro"/>
</dbReference>
<accession>A0A1G4V5P9</accession>
<feature type="domain" description="HTH marR-type" evidence="1">
    <location>
        <begin position="1"/>
        <end position="148"/>
    </location>
</feature>
<evidence type="ECO:0000313" key="2">
    <source>
        <dbReference type="EMBL" id="SCX01590.1"/>
    </source>
</evidence>
<dbReference type="GO" id="GO:0003677">
    <property type="term" value="F:DNA binding"/>
    <property type="evidence" value="ECO:0007669"/>
    <property type="project" value="UniProtKB-KW"/>
</dbReference>
<dbReference type="PANTHER" id="PTHR39515">
    <property type="entry name" value="CONSERVED PROTEIN"/>
    <property type="match status" value="1"/>
</dbReference>
<dbReference type="InterPro" id="IPR052526">
    <property type="entry name" value="HTH-type_Bedaq_tolerance"/>
</dbReference>
<dbReference type="Gene3D" id="1.10.10.10">
    <property type="entry name" value="Winged helix-like DNA-binding domain superfamily/Winged helix DNA-binding domain"/>
    <property type="match status" value="1"/>
</dbReference>
<keyword evidence="2" id="KW-0238">DNA-binding</keyword>
<dbReference type="InterPro" id="IPR036390">
    <property type="entry name" value="WH_DNA-bd_sf"/>
</dbReference>
<dbReference type="STRING" id="1502745.SAMN02799620_00294"/>
<organism evidence="2 3">
    <name type="scientific">Mycolicibacterium fluoranthenivorans</name>
    <dbReference type="NCBI Taxonomy" id="258505"/>
    <lineage>
        <taxon>Bacteria</taxon>
        <taxon>Bacillati</taxon>
        <taxon>Actinomycetota</taxon>
        <taxon>Actinomycetes</taxon>
        <taxon>Mycobacteriales</taxon>
        <taxon>Mycobacteriaceae</taxon>
        <taxon>Mycolicibacterium</taxon>
    </lineage>
</organism>
<protein>
    <submittedName>
        <fullName evidence="2">DNA-binding transcriptional regulator, MarR family</fullName>
    </submittedName>
</protein>
<evidence type="ECO:0000313" key="3">
    <source>
        <dbReference type="Proteomes" id="UP000199707"/>
    </source>
</evidence>
<dbReference type="InterPro" id="IPR000835">
    <property type="entry name" value="HTH_MarR-typ"/>
</dbReference>
<dbReference type="InterPro" id="IPR036388">
    <property type="entry name" value="WH-like_DNA-bd_sf"/>
</dbReference>
<dbReference type="AlphaFoldDB" id="A0A1G4V5P9"/>
<gene>
    <name evidence="2" type="ORF">SAMN02799620_00294</name>
</gene>
<proteinExistence type="predicted"/>
<dbReference type="SMART" id="SM00347">
    <property type="entry name" value="HTH_MARR"/>
    <property type="match status" value="1"/>
</dbReference>
<reference evidence="3" key="1">
    <citation type="submission" date="2016-10" db="EMBL/GenBank/DDBJ databases">
        <authorList>
            <person name="Varghese N."/>
            <person name="Submissions S."/>
        </authorList>
    </citation>
    <scope>NUCLEOTIDE SEQUENCE [LARGE SCALE GENOMIC DNA]</scope>
    <source>
        <strain evidence="3">UNC267MFSha1.1M11</strain>
    </source>
</reference>
<name>A0A1G4V5P9_9MYCO</name>
<dbReference type="PANTHER" id="PTHR39515:SF2">
    <property type="entry name" value="HTH-TYPE TRANSCRIPTIONAL REGULATOR RV0880"/>
    <property type="match status" value="1"/>
</dbReference>
<dbReference type="Proteomes" id="UP000199707">
    <property type="component" value="Unassembled WGS sequence"/>
</dbReference>
<sequence>MVKQQPPGDLARESVGELVDLATDLTARFLSDRVDLSVSAAFAINRLSREGPLRLTSLAAKEGVSQPSMTQLMQRLERADLVTRVPDPEDGRACLIGITDQGRAMLDDRRRLRRERLAGFLETLSAEECSALLLAANVAVPILARLVAAADTPSEPNDAARH</sequence>
<evidence type="ECO:0000259" key="1">
    <source>
        <dbReference type="PROSITE" id="PS50995"/>
    </source>
</evidence>
<dbReference type="SUPFAM" id="SSF46785">
    <property type="entry name" value="Winged helix' DNA-binding domain"/>
    <property type="match status" value="1"/>
</dbReference>
<dbReference type="EMBL" id="FMUB01000001">
    <property type="protein sequence ID" value="SCX01590.1"/>
    <property type="molecule type" value="Genomic_DNA"/>
</dbReference>
<dbReference type="Pfam" id="PF01047">
    <property type="entry name" value="MarR"/>
    <property type="match status" value="1"/>
</dbReference>
<dbReference type="PROSITE" id="PS50995">
    <property type="entry name" value="HTH_MARR_2"/>
    <property type="match status" value="1"/>
</dbReference>